<name>A0A381XH87_9ZZZZ</name>
<dbReference type="EMBL" id="UINC01015179">
    <property type="protein sequence ID" value="SVA64106.1"/>
    <property type="molecule type" value="Genomic_DNA"/>
</dbReference>
<gene>
    <name evidence="3" type="ORF">METZ01_LOCUS116960</name>
</gene>
<keyword evidence="2" id="KW-0812">Transmembrane</keyword>
<dbReference type="AlphaFoldDB" id="A0A381XH87"/>
<dbReference type="Gene3D" id="1.20.1730.10">
    <property type="entry name" value="Sodium/glucose cotransporter"/>
    <property type="match status" value="1"/>
</dbReference>
<evidence type="ECO:0000313" key="3">
    <source>
        <dbReference type="EMBL" id="SVA64106.1"/>
    </source>
</evidence>
<keyword evidence="1" id="KW-0813">Transport</keyword>
<feature type="non-terminal residue" evidence="3">
    <location>
        <position position="142"/>
    </location>
</feature>
<feature type="transmembrane region" description="Helical" evidence="2">
    <location>
        <begin position="62"/>
        <end position="80"/>
    </location>
</feature>
<accession>A0A381XH87</accession>
<dbReference type="InterPro" id="IPR038377">
    <property type="entry name" value="Na/Glc_symporter_sf"/>
</dbReference>
<evidence type="ECO:0000256" key="2">
    <source>
        <dbReference type="SAM" id="Phobius"/>
    </source>
</evidence>
<feature type="transmembrane region" description="Helical" evidence="2">
    <location>
        <begin position="22"/>
        <end position="42"/>
    </location>
</feature>
<dbReference type="GO" id="GO:0005886">
    <property type="term" value="C:plasma membrane"/>
    <property type="evidence" value="ECO:0007669"/>
    <property type="project" value="TreeGrafter"/>
</dbReference>
<dbReference type="InterPro" id="IPR031155">
    <property type="entry name" value="DUR"/>
</dbReference>
<dbReference type="PANTHER" id="PTHR46154:SF4">
    <property type="entry name" value="UREA ACTIVE TRANSPORTER"/>
    <property type="match status" value="1"/>
</dbReference>
<proteinExistence type="predicted"/>
<keyword evidence="2" id="KW-1133">Transmembrane helix</keyword>
<keyword evidence="2" id="KW-0472">Membrane</keyword>
<dbReference type="PANTHER" id="PTHR46154">
    <property type="match status" value="1"/>
</dbReference>
<evidence type="ECO:0000256" key="1">
    <source>
        <dbReference type="ARBA" id="ARBA00022448"/>
    </source>
</evidence>
<sequence>MIVGTIVIYTFFVVLLLKRTPVLLLGSMLVIATLFAMLPDAAADVDAGVGEFRLGEVLDESIGWFIVVGLGAIFAGVISAEIKMEEKYLGHIQSSEWFNTAGRIIKTGLTAAAIVSAWTWAATLLQSSTVAYLYGISGPFWY</sequence>
<protein>
    <submittedName>
        <fullName evidence="3">Uncharacterized protein</fullName>
    </submittedName>
</protein>
<dbReference type="GO" id="GO:0015204">
    <property type="term" value="F:urea transmembrane transporter activity"/>
    <property type="evidence" value="ECO:0007669"/>
    <property type="project" value="InterPro"/>
</dbReference>
<organism evidence="3">
    <name type="scientific">marine metagenome</name>
    <dbReference type="NCBI Taxonomy" id="408172"/>
    <lineage>
        <taxon>unclassified sequences</taxon>
        <taxon>metagenomes</taxon>
        <taxon>ecological metagenomes</taxon>
    </lineage>
</organism>
<reference evidence="3" key="1">
    <citation type="submission" date="2018-05" db="EMBL/GenBank/DDBJ databases">
        <authorList>
            <person name="Lanie J.A."/>
            <person name="Ng W.-L."/>
            <person name="Kazmierczak K.M."/>
            <person name="Andrzejewski T.M."/>
            <person name="Davidsen T.M."/>
            <person name="Wayne K.J."/>
            <person name="Tettelin H."/>
            <person name="Glass J.I."/>
            <person name="Rusch D."/>
            <person name="Podicherti R."/>
            <person name="Tsui H.-C.T."/>
            <person name="Winkler M.E."/>
        </authorList>
    </citation>
    <scope>NUCLEOTIDE SEQUENCE</scope>
</reference>